<evidence type="ECO:0000256" key="1">
    <source>
        <dbReference type="SAM" id="MobiDB-lite"/>
    </source>
</evidence>
<proteinExistence type="predicted"/>
<evidence type="ECO:0000313" key="2">
    <source>
        <dbReference type="EMBL" id="SFN53006.1"/>
    </source>
</evidence>
<sequence>MAKTSIFSSKYHKRQKRKKFIRRTALLVLILAALFLLFRTPLTNMVERVRQNIAEEEKQREEILEQVPTPVETPAEEEPEEPAEPEPVYVTVTLPGGEMFSAEIIEENGEKLFEELDGTISLEADLSPSRKMLVVLEESTQDLYLVDTEGAVTDITYRTYKNTRGYTASKESILEQIPGFDWASQPKFLDEDTVVYMSQLPWFDERRFLYIVELNPLSHRNFQRVGGTDVELLERTENGLKFRIKEVEEVLTPDYKVVSP</sequence>
<dbReference type="STRING" id="398199.SAMN05421804_105158"/>
<keyword evidence="3" id="KW-1185">Reference proteome</keyword>
<dbReference type="RefSeq" id="WP_074911099.1">
    <property type="nucleotide sequence ID" value="NZ_FOVK01000002.1"/>
</dbReference>
<reference evidence="2 3" key="1">
    <citation type="submission" date="2016-10" db="EMBL/GenBank/DDBJ databases">
        <authorList>
            <person name="de Groot N.N."/>
        </authorList>
    </citation>
    <scope>NUCLEOTIDE SEQUENCE [LARGE SCALE GENOMIC DNA]</scope>
    <source>
        <strain evidence="2 3">ML2</strain>
    </source>
</reference>
<dbReference type="eggNOG" id="ENOG5032S5I">
    <property type="taxonomic scope" value="Bacteria"/>
</dbReference>
<accession>A0A1I4ZRW0</accession>
<organism evidence="2 3">
    <name type="scientific">Proteiniclasticum ruminis</name>
    <dbReference type="NCBI Taxonomy" id="398199"/>
    <lineage>
        <taxon>Bacteria</taxon>
        <taxon>Bacillati</taxon>
        <taxon>Bacillota</taxon>
        <taxon>Clostridia</taxon>
        <taxon>Eubacteriales</taxon>
        <taxon>Clostridiaceae</taxon>
        <taxon>Proteiniclasticum</taxon>
    </lineage>
</organism>
<name>A0A1I4ZRW0_9CLOT</name>
<dbReference type="EMBL" id="FOVK01000002">
    <property type="protein sequence ID" value="SFN53006.1"/>
    <property type="molecule type" value="Genomic_DNA"/>
</dbReference>
<dbReference type="OrthoDB" id="1952449at2"/>
<dbReference type="AlphaFoldDB" id="A0A1I4ZRW0"/>
<gene>
    <name evidence="2" type="ORF">SAMN04488695_102122</name>
</gene>
<dbReference type="Proteomes" id="UP000181899">
    <property type="component" value="Unassembled WGS sequence"/>
</dbReference>
<protein>
    <submittedName>
        <fullName evidence="2">Uncharacterized protein</fullName>
    </submittedName>
</protein>
<feature type="region of interest" description="Disordered" evidence="1">
    <location>
        <begin position="57"/>
        <end position="85"/>
    </location>
</feature>
<feature type="compositionally biased region" description="Acidic residues" evidence="1">
    <location>
        <begin position="74"/>
        <end position="84"/>
    </location>
</feature>
<evidence type="ECO:0000313" key="3">
    <source>
        <dbReference type="Proteomes" id="UP000181899"/>
    </source>
</evidence>